<feature type="compositionally biased region" description="Polar residues" evidence="1">
    <location>
        <begin position="1"/>
        <end position="17"/>
    </location>
</feature>
<comment type="caution">
    <text evidence="3">The sequence shown here is derived from an EMBL/GenBank/DDBJ whole genome shotgun (WGS) entry which is preliminary data.</text>
</comment>
<dbReference type="Gene3D" id="1.10.260.40">
    <property type="entry name" value="lambda repressor-like DNA-binding domains"/>
    <property type="match status" value="1"/>
</dbReference>
<dbReference type="RefSeq" id="WP_386435707.1">
    <property type="nucleotide sequence ID" value="NZ_JBHSBB010000027.1"/>
</dbReference>
<dbReference type="Proteomes" id="UP001595765">
    <property type="component" value="Unassembled WGS sequence"/>
</dbReference>
<dbReference type="PANTHER" id="PTHR35010">
    <property type="entry name" value="BLL4672 PROTEIN-RELATED"/>
    <property type="match status" value="1"/>
</dbReference>
<dbReference type="Pfam" id="PF13560">
    <property type="entry name" value="HTH_31"/>
    <property type="match status" value="1"/>
</dbReference>
<dbReference type="Pfam" id="PF17765">
    <property type="entry name" value="MLTR_LBD"/>
    <property type="match status" value="1"/>
</dbReference>
<reference evidence="4" key="1">
    <citation type="journal article" date="2019" name="Int. J. Syst. Evol. Microbiol.">
        <title>The Global Catalogue of Microorganisms (GCM) 10K type strain sequencing project: providing services to taxonomists for standard genome sequencing and annotation.</title>
        <authorList>
            <consortium name="The Broad Institute Genomics Platform"/>
            <consortium name="The Broad Institute Genome Sequencing Center for Infectious Disease"/>
            <person name="Wu L."/>
            <person name="Ma J."/>
        </authorList>
    </citation>
    <scope>NUCLEOTIDE SEQUENCE [LARGE SCALE GENOMIC DNA]</scope>
    <source>
        <strain evidence="4">CGMCC 4.7237</strain>
    </source>
</reference>
<keyword evidence="4" id="KW-1185">Reference proteome</keyword>
<organism evidence="3 4">
    <name type="scientific">Streptomyces polygonati</name>
    <dbReference type="NCBI Taxonomy" id="1617087"/>
    <lineage>
        <taxon>Bacteria</taxon>
        <taxon>Bacillati</taxon>
        <taxon>Actinomycetota</taxon>
        <taxon>Actinomycetes</taxon>
        <taxon>Kitasatosporales</taxon>
        <taxon>Streptomycetaceae</taxon>
        <taxon>Streptomyces</taxon>
    </lineage>
</organism>
<evidence type="ECO:0000313" key="4">
    <source>
        <dbReference type="Proteomes" id="UP001595765"/>
    </source>
</evidence>
<feature type="domain" description="MmyB-like transcription regulator ligand binding" evidence="2">
    <location>
        <begin position="139"/>
        <end position="303"/>
    </location>
</feature>
<evidence type="ECO:0000259" key="2">
    <source>
        <dbReference type="Pfam" id="PF17765"/>
    </source>
</evidence>
<dbReference type="Gene3D" id="3.30.450.180">
    <property type="match status" value="1"/>
</dbReference>
<evidence type="ECO:0000256" key="1">
    <source>
        <dbReference type="SAM" id="MobiDB-lite"/>
    </source>
</evidence>
<dbReference type="EMBL" id="JBHSBB010000027">
    <property type="protein sequence ID" value="MFC4035561.1"/>
    <property type="molecule type" value="Genomic_DNA"/>
</dbReference>
<sequence>MDTSLSTAGHAGTSGTPGTAGISAPRPDPGAGDASESRRRELASFLRNRRERISPEQVGMPPGRRRRTPGLRREEVAQLAAVGVTWYTWLEQAREIQVSGQVADAIARALMLDREERRHLFTLAGAPDPHPLLDCPGMSPAVRVMIDQLEPLPAAVFNSRYDIVAYNRTYGRLVSDLDAMPVENRNLMWLCFTDPCWKERMLDRELNVRLMAAKFRVSMGQHIGEAPWKALLKRLQQASPEFCEVWERHEVLQPEGHVKRFLNPDVGPLTFDFTHLWLGPQAGPRVTTYTPADAATRERLHRLHARILAEQAPVAV</sequence>
<dbReference type="InterPro" id="IPR041413">
    <property type="entry name" value="MLTR_LBD"/>
</dbReference>
<evidence type="ECO:0000313" key="3">
    <source>
        <dbReference type="EMBL" id="MFC4035561.1"/>
    </source>
</evidence>
<dbReference type="InterPro" id="IPR010982">
    <property type="entry name" value="Lambda_DNA-bd_dom_sf"/>
</dbReference>
<accession>A0ABV8HXD0</accession>
<proteinExistence type="predicted"/>
<protein>
    <submittedName>
        <fullName evidence="3">Helix-turn-helix transcriptional regulator</fullName>
    </submittedName>
</protein>
<name>A0ABV8HXD0_9ACTN</name>
<gene>
    <name evidence="3" type="ORF">ACFO3J_29435</name>
</gene>
<dbReference type="PANTHER" id="PTHR35010:SF2">
    <property type="entry name" value="BLL4672 PROTEIN"/>
    <property type="match status" value="1"/>
</dbReference>
<feature type="region of interest" description="Disordered" evidence="1">
    <location>
        <begin position="1"/>
        <end position="71"/>
    </location>
</feature>